<dbReference type="PANTHER" id="PTHR43072">
    <property type="entry name" value="N-ACETYLTRANSFERASE"/>
    <property type="match status" value="1"/>
</dbReference>
<organism evidence="2 3">
    <name type="scientific">Diplocloster agilis</name>
    <dbReference type="NCBI Taxonomy" id="2850323"/>
    <lineage>
        <taxon>Bacteria</taxon>
        <taxon>Bacillati</taxon>
        <taxon>Bacillota</taxon>
        <taxon>Clostridia</taxon>
        <taxon>Lachnospirales</taxon>
        <taxon>Lachnospiraceae</taxon>
        <taxon>Diplocloster</taxon>
    </lineage>
</organism>
<sequence length="189" mass="21762">MKIRLAAVSDNQALRKIYAQYIETPITFECALPTAGEFADRIAQISRDYPYLVCEDGGMIIGYAYAHRQMEREAYQWNAELSVYMDRAYTSKGLGKKLYLILMEILKLQGIRTVYGGVTVPNEKSEGLHLSLGFKPLGTYRHTGYKCGKWHDVTWFEKEIAPYNSNPEPIRPVHEITEKKINDLIQRYS</sequence>
<dbReference type="Proteomes" id="UP000712157">
    <property type="component" value="Unassembled WGS sequence"/>
</dbReference>
<dbReference type="PANTHER" id="PTHR43072:SF8">
    <property type="entry name" value="ACYLTRANSFERASE FABY-RELATED"/>
    <property type="match status" value="1"/>
</dbReference>
<comment type="caution">
    <text evidence="2">The sequence shown here is derived from an EMBL/GenBank/DDBJ whole genome shotgun (WGS) entry which is preliminary data.</text>
</comment>
<dbReference type="InterPro" id="IPR016181">
    <property type="entry name" value="Acyl_CoA_acyltransferase"/>
</dbReference>
<reference evidence="2" key="1">
    <citation type="submission" date="2021-06" db="EMBL/GenBank/DDBJ databases">
        <title>Description of novel taxa of the family Lachnospiraceae.</title>
        <authorList>
            <person name="Chaplin A.V."/>
            <person name="Sokolova S.R."/>
            <person name="Pikina A.P."/>
            <person name="Korzhanova M."/>
            <person name="Belova V."/>
            <person name="Korostin D."/>
            <person name="Efimov B.A."/>
        </authorList>
    </citation>
    <scope>NUCLEOTIDE SEQUENCE</scope>
    <source>
        <strain evidence="2">ASD5720</strain>
    </source>
</reference>
<dbReference type="Pfam" id="PF13420">
    <property type="entry name" value="Acetyltransf_4"/>
    <property type="match status" value="1"/>
</dbReference>
<feature type="domain" description="N-acetyltransferase" evidence="1">
    <location>
        <begin position="1"/>
        <end position="161"/>
    </location>
</feature>
<accession>A0A949JYY8</accession>
<keyword evidence="3" id="KW-1185">Reference proteome</keyword>
<evidence type="ECO:0000313" key="2">
    <source>
        <dbReference type="EMBL" id="MBU9735775.1"/>
    </source>
</evidence>
<name>A0A949JYY8_9FIRM</name>
<dbReference type="GO" id="GO:0016747">
    <property type="term" value="F:acyltransferase activity, transferring groups other than amino-acyl groups"/>
    <property type="evidence" value="ECO:0007669"/>
    <property type="project" value="InterPro"/>
</dbReference>
<proteinExistence type="predicted"/>
<evidence type="ECO:0000259" key="1">
    <source>
        <dbReference type="PROSITE" id="PS51186"/>
    </source>
</evidence>
<gene>
    <name evidence="2" type="ORF">KTH89_04450</name>
</gene>
<dbReference type="RefSeq" id="WP_238720762.1">
    <property type="nucleotide sequence ID" value="NZ_JAHQCW010000005.1"/>
</dbReference>
<dbReference type="InterPro" id="IPR000182">
    <property type="entry name" value="GNAT_dom"/>
</dbReference>
<dbReference type="SUPFAM" id="SSF55729">
    <property type="entry name" value="Acyl-CoA N-acyltransferases (Nat)"/>
    <property type="match status" value="1"/>
</dbReference>
<dbReference type="PROSITE" id="PS51186">
    <property type="entry name" value="GNAT"/>
    <property type="match status" value="1"/>
</dbReference>
<dbReference type="Gene3D" id="3.40.630.30">
    <property type="match status" value="1"/>
</dbReference>
<dbReference type="AlphaFoldDB" id="A0A949JYY8"/>
<evidence type="ECO:0000313" key="3">
    <source>
        <dbReference type="Proteomes" id="UP000712157"/>
    </source>
</evidence>
<dbReference type="CDD" id="cd04301">
    <property type="entry name" value="NAT_SF"/>
    <property type="match status" value="1"/>
</dbReference>
<protein>
    <submittedName>
        <fullName evidence="2">GNAT family N-acetyltransferase</fullName>
    </submittedName>
</protein>
<dbReference type="EMBL" id="JAHQCW010000005">
    <property type="protein sequence ID" value="MBU9735775.1"/>
    <property type="molecule type" value="Genomic_DNA"/>
</dbReference>